<evidence type="ECO:0000256" key="4">
    <source>
        <dbReference type="ARBA" id="ARBA00022692"/>
    </source>
</evidence>
<evidence type="ECO:0000256" key="7">
    <source>
        <dbReference type="ARBA" id="ARBA00023136"/>
    </source>
</evidence>
<evidence type="ECO:0000313" key="9">
    <source>
        <dbReference type="EMBL" id="CAG8751085.1"/>
    </source>
</evidence>
<evidence type="ECO:0000256" key="1">
    <source>
        <dbReference type="ARBA" id="ARBA00004651"/>
    </source>
</evidence>
<evidence type="ECO:0000256" key="8">
    <source>
        <dbReference type="SAM" id="Phobius"/>
    </source>
</evidence>
<gene>
    <name evidence="9" type="ORF">RFULGI_LOCUS13600</name>
</gene>
<protein>
    <submittedName>
        <fullName evidence="9">152_t:CDS:1</fullName>
    </submittedName>
</protein>
<keyword evidence="5 8" id="KW-1133">Transmembrane helix</keyword>
<evidence type="ECO:0000313" key="10">
    <source>
        <dbReference type="Proteomes" id="UP000789396"/>
    </source>
</evidence>
<reference evidence="9" key="1">
    <citation type="submission" date="2021-06" db="EMBL/GenBank/DDBJ databases">
        <authorList>
            <person name="Kallberg Y."/>
            <person name="Tangrot J."/>
            <person name="Rosling A."/>
        </authorList>
    </citation>
    <scope>NUCLEOTIDE SEQUENCE</scope>
    <source>
        <strain evidence="9">IN212</strain>
    </source>
</reference>
<dbReference type="GO" id="GO:0005254">
    <property type="term" value="F:chloride channel activity"/>
    <property type="evidence" value="ECO:0007669"/>
    <property type="project" value="InterPro"/>
</dbReference>
<comment type="caution">
    <text evidence="9">The sequence shown here is derived from an EMBL/GenBank/DDBJ whole genome shotgun (WGS) entry which is preliminary data.</text>
</comment>
<proteinExistence type="predicted"/>
<dbReference type="GO" id="GO:0005886">
    <property type="term" value="C:plasma membrane"/>
    <property type="evidence" value="ECO:0007669"/>
    <property type="project" value="UniProtKB-SubCell"/>
</dbReference>
<organism evidence="9 10">
    <name type="scientific">Racocetra fulgida</name>
    <dbReference type="NCBI Taxonomy" id="60492"/>
    <lineage>
        <taxon>Eukaryota</taxon>
        <taxon>Fungi</taxon>
        <taxon>Fungi incertae sedis</taxon>
        <taxon>Mucoromycota</taxon>
        <taxon>Glomeromycotina</taxon>
        <taxon>Glomeromycetes</taxon>
        <taxon>Diversisporales</taxon>
        <taxon>Gigasporaceae</taxon>
        <taxon>Racocetra</taxon>
    </lineage>
</organism>
<dbReference type="EMBL" id="CAJVPZ010036360">
    <property type="protein sequence ID" value="CAG8751085.1"/>
    <property type="molecule type" value="Genomic_DNA"/>
</dbReference>
<keyword evidence="7 8" id="KW-0472">Membrane</keyword>
<keyword evidence="4 8" id="KW-0812">Transmembrane</keyword>
<evidence type="ECO:0000256" key="3">
    <source>
        <dbReference type="ARBA" id="ARBA00022475"/>
    </source>
</evidence>
<dbReference type="PANTHER" id="PTHR33281:SF19">
    <property type="entry name" value="VOLTAGE-DEPENDENT ANION CHANNEL-FORMING PROTEIN YNEE"/>
    <property type="match status" value="1"/>
</dbReference>
<feature type="transmembrane region" description="Helical" evidence="8">
    <location>
        <begin position="171"/>
        <end position="189"/>
    </location>
</feature>
<dbReference type="Pfam" id="PF25539">
    <property type="entry name" value="Bestrophin_2"/>
    <property type="match status" value="1"/>
</dbReference>
<feature type="non-terminal residue" evidence="9">
    <location>
        <position position="265"/>
    </location>
</feature>
<dbReference type="OrthoDB" id="2380312at2759"/>
<evidence type="ECO:0000256" key="6">
    <source>
        <dbReference type="ARBA" id="ARBA00023065"/>
    </source>
</evidence>
<dbReference type="InterPro" id="IPR044669">
    <property type="entry name" value="YneE/VCCN1/2-like"/>
</dbReference>
<keyword evidence="6" id="KW-0406">Ion transport</keyword>
<comment type="subcellular location">
    <subcellularLocation>
        <location evidence="1">Cell membrane</location>
        <topology evidence="1">Multi-pass membrane protein</topology>
    </subcellularLocation>
</comment>
<evidence type="ECO:0000256" key="2">
    <source>
        <dbReference type="ARBA" id="ARBA00022448"/>
    </source>
</evidence>
<keyword evidence="10" id="KW-1185">Reference proteome</keyword>
<dbReference type="PANTHER" id="PTHR33281">
    <property type="entry name" value="UPF0187 PROTEIN YNEE"/>
    <property type="match status" value="1"/>
</dbReference>
<sequence length="265" mass="30095">MNHSKIDPEKLVVFDLLAGFAIATKHYLREEDGTEFSGVSLDIQPIGKLKEADSKVRLNKILSVLQGYRKKSTLDRQLTSTELVIKYNLPLEIALYLNYYISQLKKRESVTDKPDDMSITQMYVNVATLVDCLTSFERVLRSPIPLAYSIHLLQTTWIFCLSLPFQLVADLVWVTVPIVFLASVILLGVEEIAREIENPFGTDPNDLALDDFCALLRIELDFVKSHEAVEDQWKKATEKKLSDTKGIIELSDAKKELSEDKEEIS</sequence>
<name>A0A9N9IXY6_9GLOM</name>
<keyword evidence="2" id="KW-0813">Transport</keyword>
<keyword evidence="3" id="KW-1003">Cell membrane</keyword>
<dbReference type="AlphaFoldDB" id="A0A9N9IXY6"/>
<accession>A0A9N9IXY6</accession>
<dbReference type="Proteomes" id="UP000789396">
    <property type="component" value="Unassembled WGS sequence"/>
</dbReference>
<evidence type="ECO:0000256" key="5">
    <source>
        <dbReference type="ARBA" id="ARBA00022989"/>
    </source>
</evidence>